<dbReference type="KEGG" id="adl:AURDEDRAFT_154468"/>
<dbReference type="OMA" id="YPGLGNK"/>
<keyword evidence="5" id="KW-1185">Reference proteome</keyword>
<dbReference type="PANTHER" id="PTHR42748:SF7">
    <property type="entry name" value="NMRA LIKE REDOX SENSOR 1-RELATED"/>
    <property type="match status" value="1"/>
</dbReference>
<organism evidence="4 5">
    <name type="scientific">Auricularia subglabra (strain TFB-10046 / SS5)</name>
    <name type="common">White-rot fungus</name>
    <name type="synonym">Auricularia delicata (strain TFB10046)</name>
    <dbReference type="NCBI Taxonomy" id="717982"/>
    <lineage>
        <taxon>Eukaryota</taxon>
        <taxon>Fungi</taxon>
        <taxon>Dikarya</taxon>
        <taxon>Basidiomycota</taxon>
        <taxon>Agaricomycotina</taxon>
        <taxon>Agaricomycetes</taxon>
        <taxon>Auriculariales</taxon>
        <taxon>Auriculariaceae</taxon>
        <taxon>Auricularia</taxon>
    </lineage>
</organism>
<evidence type="ECO:0000313" key="4">
    <source>
        <dbReference type="EMBL" id="EJD36997.1"/>
    </source>
</evidence>
<reference evidence="5" key="1">
    <citation type="journal article" date="2012" name="Science">
        <title>The Paleozoic origin of enzymatic lignin decomposition reconstructed from 31 fungal genomes.</title>
        <authorList>
            <person name="Floudas D."/>
            <person name="Binder M."/>
            <person name="Riley R."/>
            <person name="Barry K."/>
            <person name="Blanchette R.A."/>
            <person name="Henrissat B."/>
            <person name="Martinez A.T."/>
            <person name="Otillar R."/>
            <person name="Spatafora J.W."/>
            <person name="Yadav J.S."/>
            <person name="Aerts A."/>
            <person name="Benoit I."/>
            <person name="Boyd A."/>
            <person name="Carlson A."/>
            <person name="Copeland A."/>
            <person name="Coutinho P.M."/>
            <person name="de Vries R.P."/>
            <person name="Ferreira P."/>
            <person name="Findley K."/>
            <person name="Foster B."/>
            <person name="Gaskell J."/>
            <person name="Glotzer D."/>
            <person name="Gorecki P."/>
            <person name="Heitman J."/>
            <person name="Hesse C."/>
            <person name="Hori C."/>
            <person name="Igarashi K."/>
            <person name="Jurgens J.A."/>
            <person name="Kallen N."/>
            <person name="Kersten P."/>
            <person name="Kohler A."/>
            <person name="Kuees U."/>
            <person name="Kumar T.K.A."/>
            <person name="Kuo A."/>
            <person name="LaButti K."/>
            <person name="Larrondo L.F."/>
            <person name="Lindquist E."/>
            <person name="Ling A."/>
            <person name="Lombard V."/>
            <person name="Lucas S."/>
            <person name="Lundell T."/>
            <person name="Martin R."/>
            <person name="McLaughlin D.J."/>
            <person name="Morgenstern I."/>
            <person name="Morin E."/>
            <person name="Murat C."/>
            <person name="Nagy L.G."/>
            <person name="Nolan M."/>
            <person name="Ohm R.A."/>
            <person name="Patyshakuliyeva A."/>
            <person name="Rokas A."/>
            <person name="Ruiz-Duenas F.J."/>
            <person name="Sabat G."/>
            <person name="Salamov A."/>
            <person name="Samejima M."/>
            <person name="Schmutz J."/>
            <person name="Slot J.C."/>
            <person name="St John F."/>
            <person name="Stenlid J."/>
            <person name="Sun H."/>
            <person name="Sun S."/>
            <person name="Syed K."/>
            <person name="Tsang A."/>
            <person name="Wiebenga A."/>
            <person name="Young D."/>
            <person name="Pisabarro A."/>
            <person name="Eastwood D.C."/>
            <person name="Martin F."/>
            <person name="Cullen D."/>
            <person name="Grigoriev I.V."/>
            <person name="Hibbett D.S."/>
        </authorList>
    </citation>
    <scope>NUCLEOTIDE SEQUENCE [LARGE SCALE GENOMIC DNA]</scope>
    <source>
        <strain evidence="5">TFB10046</strain>
    </source>
</reference>
<sequence length="316" mass="33850">MSAPSDPSAPPQRILVSGATGKQGGAVVDALLRRNTVDSVKYHVLALTRGTGGALSGRPNVTVVRGDLDDVPAIFAQPEVSDNLYGVFSVQPAFGKSVTSENEVKQGKALADAAKRVGVKHFVYTGVDRGVHSAAETDLDSPQAMSGIPHWDTKVVIERHIRSLGLPYTFIRPPIFMDGWIDPSINRLMGGLAKGGIRAHVKTQYIASEDIGEVAAAVFEDPERYIGKALSIAGDELTFGELDAGFRATTGSPAPALPSIVGTVATTLIPSARRTDFSYKFFDQKGYKCDITLTRAIWPGTMTLRQYLEKHVKQAA</sequence>
<proteinExistence type="inferred from homology"/>
<dbReference type="InParanoid" id="J0WVC5"/>
<gene>
    <name evidence="4" type="ORF">AURDEDRAFT_154468</name>
</gene>
<evidence type="ECO:0000259" key="3">
    <source>
        <dbReference type="Pfam" id="PF05368"/>
    </source>
</evidence>
<protein>
    <submittedName>
        <fullName evidence="4">NAD(P)-binding protein</fullName>
    </submittedName>
</protein>
<dbReference type="InterPro" id="IPR051164">
    <property type="entry name" value="NmrA-like_oxidored"/>
</dbReference>
<dbReference type="PANTHER" id="PTHR42748">
    <property type="entry name" value="NITROGEN METABOLITE REPRESSION PROTEIN NMRA FAMILY MEMBER"/>
    <property type="match status" value="1"/>
</dbReference>
<dbReference type="AlphaFoldDB" id="J0WVC5"/>
<dbReference type="Proteomes" id="UP000006514">
    <property type="component" value="Unassembled WGS sequence"/>
</dbReference>
<dbReference type="EMBL" id="JH687849">
    <property type="protein sequence ID" value="EJD36997.1"/>
    <property type="molecule type" value="Genomic_DNA"/>
</dbReference>
<dbReference type="InterPro" id="IPR036291">
    <property type="entry name" value="NAD(P)-bd_dom_sf"/>
</dbReference>
<accession>J0WVC5</accession>
<dbReference type="Pfam" id="PF05368">
    <property type="entry name" value="NmrA"/>
    <property type="match status" value="1"/>
</dbReference>
<dbReference type="OrthoDB" id="9997102at2759"/>
<dbReference type="GO" id="GO:0005634">
    <property type="term" value="C:nucleus"/>
    <property type="evidence" value="ECO:0007669"/>
    <property type="project" value="TreeGrafter"/>
</dbReference>
<evidence type="ECO:0000256" key="1">
    <source>
        <dbReference type="ARBA" id="ARBA00006328"/>
    </source>
</evidence>
<comment type="similarity">
    <text evidence="1">Belongs to the NmrA-type oxidoreductase family.</text>
</comment>
<evidence type="ECO:0000313" key="5">
    <source>
        <dbReference type="Proteomes" id="UP000006514"/>
    </source>
</evidence>
<dbReference type="Gene3D" id="3.40.50.720">
    <property type="entry name" value="NAD(P)-binding Rossmann-like Domain"/>
    <property type="match status" value="1"/>
</dbReference>
<name>J0WVC5_AURST</name>
<dbReference type="InterPro" id="IPR008030">
    <property type="entry name" value="NmrA-like"/>
</dbReference>
<keyword evidence="2" id="KW-0521">NADP</keyword>
<dbReference type="CDD" id="cd05251">
    <property type="entry name" value="NmrA_like_SDR_a"/>
    <property type="match status" value="1"/>
</dbReference>
<evidence type="ECO:0000256" key="2">
    <source>
        <dbReference type="ARBA" id="ARBA00022857"/>
    </source>
</evidence>
<feature type="domain" description="NmrA-like" evidence="3">
    <location>
        <begin position="12"/>
        <end position="282"/>
    </location>
</feature>
<dbReference type="eggNOG" id="ENOG502RXC9">
    <property type="taxonomic scope" value="Eukaryota"/>
</dbReference>
<dbReference type="SUPFAM" id="SSF51735">
    <property type="entry name" value="NAD(P)-binding Rossmann-fold domains"/>
    <property type="match status" value="1"/>
</dbReference>
<dbReference type="Gene3D" id="3.90.25.10">
    <property type="entry name" value="UDP-galactose 4-epimerase, domain 1"/>
    <property type="match status" value="1"/>
</dbReference>